<evidence type="ECO:0000256" key="3">
    <source>
        <dbReference type="ARBA" id="ARBA00022692"/>
    </source>
</evidence>
<dbReference type="Gene3D" id="3.30.70.1450">
    <property type="entry name" value="Regulator of K+ conductance, C-terminal domain"/>
    <property type="match status" value="2"/>
</dbReference>
<evidence type="ECO:0000256" key="2">
    <source>
        <dbReference type="ARBA" id="ARBA00022448"/>
    </source>
</evidence>
<dbReference type="GO" id="GO:0005267">
    <property type="term" value="F:potassium channel activity"/>
    <property type="evidence" value="ECO:0007669"/>
    <property type="project" value="InterPro"/>
</dbReference>
<keyword evidence="2" id="KW-0813">Transport</keyword>
<dbReference type="Proteomes" id="UP000183047">
    <property type="component" value="Unassembled WGS sequence"/>
</dbReference>
<dbReference type="GO" id="GO:0016020">
    <property type="term" value="C:membrane"/>
    <property type="evidence" value="ECO:0007669"/>
    <property type="project" value="UniProtKB-SubCell"/>
</dbReference>
<proteinExistence type="predicted"/>
<dbReference type="Pfam" id="PF02080">
    <property type="entry name" value="TrkA_C"/>
    <property type="match status" value="2"/>
</dbReference>
<evidence type="ECO:0000256" key="7">
    <source>
        <dbReference type="ARBA" id="ARBA00023303"/>
    </source>
</evidence>
<dbReference type="InterPro" id="IPR036721">
    <property type="entry name" value="RCK_C_sf"/>
</dbReference>
<dbReference type="SUPFAM" id="SSF116726">
    <property type="entry name" value="TrkA C-terminal domain-like"/>
    <property type="match status" value="2"/>
</dbReference>
<evidence type="ECO:0000313" key="11">
    <source>
        <dbReference type="Proteomes" id="UP000183047"/>
    </source>
</evidence>
<dbReference type="PRINTS" id="PR00169">
    <property type="entry name" value="KCHANNEL"/>
</dbReference>
<keyword evidence="7" id="KW-0407">Ion channel</keyword>
<evidence type="ECO:0000256" key="1">
    <source>
        <dbReference type="ARBA" id="ARBA00004141"/>
    </source>
</evidence>
<dbReference type="OrthoDB" id="9810759at2"/>
<dbReference type="SUPFAM" id="SSF81324">
    <property type="entry name" value="Voltage-gated potassium channels"/>
    <property type="match status" value="1"/>
</dbReference>
<keyword evidence="6 8" id="KW-0472">Membrane</keyword>
<dbReference type="InterPro" id="IPR013099">
    <property type="entry name" value="K_chnl_dom"/>
</dbReference>
<keyword evidence="3 8" id="KW-0812">Transmembrane</keyword>
<evidence type="ECO:0000256" key="6">
    <source>
        <dbReference type="ARBA" id="ARBA00023136"/>
    </source>
</evidence>
<gene>
    <name evidence="10" type="ORF">SAMN02910451_02059</name>
</gene>
<comment type="subcellular location">
    <subcellularLocation>
        <location evidence="1">Membrane</location>
        <topology evidence="1">Multi-pass membrane protein</topology>
    </subcellularLocation>
</comment>
<keyword evidence="4 8" id="KW-1133">Transmembrane helix</keyword>
<evidence type="ECO:0000256" key="5">
    <source>
        <dbReference type="ARBA" id="ARBA00023065"/>
    </source>
</evidence>
<dbReference type="PRINTS" id="PR01333">
    <property type="entry name" value="2POREKCHANEL"/>
</dbReference>
<dbReference type="EMBL" id="FMUR01000011">
    <property type="protein sequence ID" value="SCY28969.1"/>
    <property type="molecule type" value="Genomic_DNA"/>
</dbReference>
<dbReference type="RefSeq" id="WP_074462618.1">
    <property type="nucleotide sequence ID" value="NZ_FMUR01000011.1"/>
</dbReference>
<keyword evidence="5" id="KW-0406">Ion transport</keyword>
<dbReference type="AlphaFoldDB" id="A0A1G5EPR7"/>
<accession>A0A1G5EPR7</accession>
<evidence type="ECO:0000313" key="10">
    <source>
        <dbReference type="EMBL" id="SCY28969.1"/>
    </source>
</evidence>
<dbReference type="InterPro" id="IPR006037">
    <property type="entry name" value="RCK_C"/>
</dbReference>
<evidence type="ECO:0000259" key="9">
    <source>
        <dbReference type="PROSITE" id="PS51202"/>
    </source>
</evidence>
<feature type="transmembrane region" description="Helical" evidence="8">
    <location>
        <begin position="32"/>
        <end position="58"/>
    </location>
</feature>
<organism evidence="10 11">
    <name type="scientific">Butyrivibrio hungatei</name>
    <dbReference type="NCBI Taxonomy" id="185008"/>
    <lineage>
        <taxon>Bacteria</taxon>
        <taxon>Bacillati</taxon>
        <taxon>Bacillota</taxon>
        <taxon>Clostridia</taxon>
        <taxon>Lachnospirales</taxon>
        <taxon>Lachnospiraceae</taxon>
        <taxon>Butyrivibrio</taxon>
    </lineage>
</organism>
<protein>
    <submittedName>
        <fullName evidence="10">TrkA-C domain-containing protein</fullName>
    </submittedName>
</protein>
<dbReference type="PANTHER" id="PTHR43833">
    <property type="entry name" value="POTASSIUM CHANNEL PROTEIN 2-RELATED-RELATED"/>
    <property type="match status" value="1"/>
</dbReference>
<dbReference type="Pfam" id="PF07885">
    <property type="entry name" value="Ion_trans_2"/>
    <property type="match status" value="1"/>
</dbReference>
<feature type="domain" description="RCK C-terminal" evidence="9">
    <location>
        <begin position="65"/>
        <end position="148"/>
    </location>
</feature>
<dbReference type="Gene3D" id="1.10.287.70">
    <property type="match status" value="1"/>
</dbReference>
<reference evidence="11" key="1">
    <citation type="submission" date="2016-10" db="EMBL/GenBank/DDBJ databases">
        <authorList>
            <person name="Varghese N."/>
            <person name="Submissions S."/>
        </authorList>
    </citation>
    <scope>NUCLEOTIDE SEQUENCE [LARGE SCALE GENOMIC DNA]</scope>
    <source>
        <strain evidence="11">XBD2006</strain>
    </source>
</reference>
<evidence type="ECO:0000256" key="4">
    <source>
        <dbReference type="ARBA" id="ARBA00022989"/>
    </source>
</evidence>
<dbReference type="InterPro" id="IPR050721">
    <property type="entry name" value="Trk_Ktr_HKT_K-transport"/>
</dbReference>
<sequence length="207" mass="22908">MFKNAFSGIWWSASTLLTIGYGDIYPVTIMGKIFAIIIAFLGVGMVAIPTGIISAGFVEQFQRLKDIGEFAEEENIHFIRIMLQGDDSWCGRKVSDLGIPKDMMAVAVQRGNETIIPRGDTVLCAGDIVVLCAEKTKELQPVAIKEIVINEGHSWNNTAVRNIDISRQSYIYVVRRGNKTLIPSGDLVIKAGDVVLLYDKHLHNENI</sequence>
<dbReference type="PROSITE" id="PS51202">
    <property type="entry name" value="RCK_C"/>
    <property type="match status" value="1"/>
</dbReference>
<keyword evidence="11" id="KW-1185">Reference proteome</keyword>
<name>A0A1G5EPR7_9FIRM</name>
<dbReference type="InterPro" id="IPR003280">
    <property type="entry name" value="2pore_dom_K_chnl"/>
</dbReference>
<dbReference type="PANTHER" id="PTHR43833:SF5">
    <property type="entry name" value="TRK SYSTEM POTASSIUM UPTAKE PROTEIN TRKA"/>
    <property type="match status" value="1"/>
</dbReference>
<evidence type="ECO:0000256" key="8">
    <source>
        <dbReference type="SAM" id="Phobius"/>
    </source>
</evidence>